<evidence type="ECO:0000313" key="6">
    <source>
        <dbReference type="EMBL" id="EEA85890.1"/>
    </source>
</evidence>
<dbReference type="eggNOG" id="COG0789">
    <property type="taxonomic scope" value="Bacteria"/>
</dbReference>
<evidence type="ECO:0000256" key="2">
    <source>
        <dbReference type="ARBA" id="ARBA00023015"/>
    </source>
</evidence>
<evidence type="ECO:0000256" key="1">
    <source>
        <dbReference type="ARBA" id="ARBA00022491"/>
    </source>
</evidence>
<evidence type="ECO:0000259" key="5">
    <source>
        <dbReference type="PROSITE" id="PS50937"/>
    </source>
</evidence>
<dbReference type="Proteomes" id="UP000003178">
    <property type="component" value="Unassembled WGS sequence"/>
</dbReference>
<proteinExistence type="predicted"/>
<reference evidence="6 7" key="1">
    <citation type="submission" date="2008-09" db="EMBL/GenBank/DDBJ databases">
        <authorList>
            <person name="Fulton L."/>
            <person name="Clifton S."/>
            <person name="Fulton B."/>
            <person name="Xu J."/>
            <person name="Minx P."/>
            <person name="Pepin K.H."/>
            <person name="Johnson M."/>
            <person name="Thiruvilangam P."/>
            <person name="Bhonagiri V."/>
            <person name="Nash W.E."/>
            <person name="Mardis E.R."/>
            <person name="Wilson R.K."/>
        </authorList>
    </citation>
    <scope>NUCLEOTIDE SEQUENCE [LARGE SCALE GENOMIC DNA]</scope>
    <source>
        <strain evidence="6 7">DSM 13275</strain>
    </source>
</reference>
<dbReference type="SMART" id="SM00422">
    <property type="entry name" value="HTH_MERR"/>
    <property type="match status" value="1"/>
</dbReference>
<dbReference type="RefSeq" id="WP_006439386.1">
    <property type="nucleotide sequence ID" value="NZ_DS995355.1"/>
</dbReference>
<reference evidence="6 7" key="2">
    <citation type="submission" date="2008-10" db="EMBL/GenBank/DDBJ databases">
        <title>Draft genome sequence of Clostridium hiranonis (DSM 13275).</title>
        <authorList>
            <person name="Sudarsanam P."/>
            <person name="Ley R."/>
            <person name="Guruge J."/>
            <person name="Turnbaugh P.J."/>
            <person name="Mahowald M."/>
            <person name="Liep D."/>
            <person name="Gordon J."/>
        </authorList>
    </citation>
    <scope>NUCLEOTIDE SEQUENCE [LARGE SCALE GENOMIC DNA]</scope>
    <source>
        <strain evidence="6 7">DSM 13275</strain>
    </source>
</reference>
<dbReference type="InterPro" id="IPR000551">
    <property type="entry name" value="MerR-type_HTH_dom"/>
</dbReference>
<dbReference type="PROSITE" id="PS50937">
    <property type="entry name" value="HTH_MERR_2"/>
    <property type="match status" value="1"/>
</dbReference>
<dbReference type="GO" id="GO:0003700">
    <property type="term" value="F:DNA-binding transcription factor activity"/>
    <property type="evidence" value="ECO:0007669"/>
    <property type="project" value="InterPro"/>
</dbReference>
<comment type="caution">
    <text evidence="6">The sequence shown here is derived from an EMBL/GenBank/DDBJ whole genome shotgun (WGS) entry which is preliminary data.</text>
</comment>
<dbReference type="STRING" id="500633.CLOHIR_00464"/>
<dbReference type="InterPro" id="IPR047057">
    <property type="entry name" value="MerR_fam"/>
</dbReference>
<dbReference type="GO" id="GO:0003677">
    <property type="term" value="F:DNA binding"/>
    <property type="evidence" value="ECO:0007669"/>
    <property type="project" value="UniProtKB-KW"/>
</dbReference>
<dbReference type="Gene3D" id="1.10.1660.10">
    <property type="match status" value="1"/>
</dbReference>
<evidence type="ECO:0000313" key="7">
    <source>
        <dbReference type="Proteomes" id="UP000003178"/>
    </source>
</evidence>
<dbReference type="Pfam" id="PF00376">
    <property type="entry name" value="MerR"/>
    <property type="match status" value="1"/>
</dbReference>
<dbReference type="SUPFAM" id="SSF46955">
    <property type="entry name" value="Putative DNA-binding domain"/>
    <property type="match status" value="1"/>
</dbReference>
<keyword evidence="4" id="KW-0804">Transcription</keyword>
<keyword evidence="3" id="KW-0238">DNA-binding</keyword>
<dbReference type="AlphaFoldDB" id="B6FX65"/>
<evidence type="ECO:0000256" key="4">
    <source>
        <dbReference type="ARBA" id="ARBA00023163"/>
    </source>
</evidence>
<dbReference type="OrthoDB" id="9773308at2"/>
<gene>
    <name evidence="6" type="ORF">CLOHIR_00464</name>
</gene>
<dbReference type="InterPro" id="IPR009061">
    <property type="entry name" value="DNA-bd_dom_put_sf"/>
</dbReference>
<evidence type="ECO:0000256" key="3">
    <source>
        <dbReference type="ARBA" id="ARBA00023125"/>
    </source>
</evidence>
<dbReference type="PANTHER" id="PTHR30204">
    <property type="entry name" value="REDOX-CYCLING DRUG-SENSING TRANSCRIPTIONAL ACTIVATOR SOXR"/>
    <property type="match status" value="1"/>
</dbReference>
<dbReference type="PANTHER" id="PTHR30204:SF69">
    <property type="entry name" value="MERR-FAMILY TRANSCRIPTIONAL REGULATOR"/>
    <property type="match status" value="1"/>
</dbReference>
<name>B6FX65_PEPHT</name>
<keyword evidence="1" id="KW-0678">Repressor</keyword>
<dbReference type="HOGENOM" id="CLU_982468_0_0_9"/>
<sequence length="283" mass="33620">MKKTYSISEVSKLLNITVDTLRFYEKKDMIHPKINPNNKYRMYDMYNILEILDIIFYRNLDISVSDMYSIMNENDEKKALELFEKKRIDCRNRIRYEQQLLKKLDYLCSTMGPAISGNMSIKKKHFETSYILFEETEEESSAQKLVLKNIPSISNEEFVLGAVIKEYNSDLTEKATYYTIERQIVEDLFENDINRKESNLSKESIYEENKKNDKIINGFDALSMVVPSEGSKLNKKYIEKIKNYADENQIELENYILTHEINTTAYADKQHEYKEIYIKIKQR</sequence>
<organism evidence="6 7">
    <name type="scientific">Peptacetobacter hiranonis (strain DSM 13275 / JCM 10541 / KCTC 15199 / TO-931)</name>
    <name type="common">Clostridium hiranonis</name>
    <dbReference type="NCBI Taxonomy" id="500633"/>
    <lineage>
        <taxon>Bacteria</taxon>
        <taxon>Bacillati</taxon>
        <taxon>Bacillota</taxon>
        <taxon>Clostridia</taxon>
        <taxon>Peptostreptococcales</taxon>
        <taxon>Peptostreptococcaceae</taxon>
        <taxon>Peptacetobacter</taxon>
    </lineage>
</organism>
<dbReference type="PROSITE" id="PS00552">
    <property type="entry name" value="HTH_MERR_1"/>
    <property type="match status" value="1"/>
</dbReference>
<protein>
    <submittedName>
        <fullName evidence="6">Transcriptional regulator, MerR family</fullName>
    </submittedName>
</protein>
<keyword evidence="2" id="KW-0805">Transcription regulation</keyword>
<keyword evidence="7" id="KW-1185">Reference proteome</keyword>
<feature type="domain" description="HTH merR-type" evidence="5">
    <location>
        <begin position="4"/>
        <end position="73"/>
    </location>
</feature>
<accession>B6FX65</accession>
<dbReference type="EMBL" id="ABWP01000015">
    <property type="protein sequence ID" value="EEA85890.1"/>
    <property type="molecule type" value="Genomic_DNA"/>
</dbReference>
<dbReference type="CDD" id="cd00592">
    <property type="entry name" value="HTH_MerR-like"/>
    <property type="match status" value="1"/>
</dbReference>